<dbReference type="InterPro" id="IPR029787">
    <property type="entry name" value="Nucleotide_cyclase"/>
</dbReference>
<dbReference type="InterPro" id="IPR035965">
    <property type="entry name" value="PAS-like_dom_sf"/>
</dbReference>
<dbReference type="SMART" id="SM00086">
    <property type="entry name" value="PAC"/>
    <property type="match status" value="1"/>
</dbReference>
<keyword evidence="3" id="KW-0812">Transmembrane</keyword>
<evidence type="ECO:0000259" key="4">
    <source>
        <dbReference type="PROSITE" id="PS50112"/>
    </source>
</evidence>
<dbReference type="Pfam" id="PF00990">
    <property type="entry name" value="GGDEF"/>
    <property type="match status" value="1"/>
</dbReference>
<evidence type="ECO:0000256" key="3">
    <source>
        <dbReference type="SAM" id="Phobius"/>
    </source>
</evidence>
<dbReference type="NCBIfam" id="TIGR00254">
    <property type="entry name" value="GGDEF"/>
    <property type="match status" value="1"/>
</dbReference>
<dbReference type="SUPFAM" id="SSF55073">
    <property type="entry name" value="Nucleotide cyclase"/>
    <property type="match status" value="1"/>
</dbReference>
<gene>
    <name evidence="7" type="ORF">THMIRHAM_00750</name>
</gene>
<feature type="domain" description="PAS" evidence="4">
    <location>
        <begin position="74"/>
        <end position="146"/>
    </location>
</feature>
<sequence length="384" mass="43942">MSLHLNSSTKIKLFGVILGILIVCSFATLQFIVLFGVIKPTAYFVPSIVGGLSGFFIATWFNKLSEAKKEAEESHNRLKLVLEGTQTGLWDWFPKTNVVIFDEQWCRLLGYQLDEIEPAFESWQSRVHPKDLEQCYADIKRHIDGETSFYSNIHRMKHKDGHWVYILDRGQIIERDADNQPIRFTGTHTDISQLKEMENALEHSNKRLKQLTLRDGLTGLHNRRALDEHLIQEWGHWERNQTSISVLMVDIDFFKQFNDLYGHIKGDECLKQVAKVLQSSVKRTNDMAARYGGEEFLIILSGVTRTEAFSIAQKIHDDIERLAIPHKNSSIALQVTVSIGINGCDAEQRCRSYQALIEGADKALYEAKQLGRNRTVLYNGCMAK</sequence>
<dbReference type="SMART" id="SM00091">
    <property type="entry name" value="PAS"/>
    <property type="match status" value="1"/>
</dbReference>
<dbReference type="Proteomes" id="UP001054820">
    <property type="component" value="Chromosome"/>
</dbReference>
<dbReference type="Pfam" id="PF08447">
    <property type="entry name" value="PAS_3"/>
    <property type="match status" value="1"/>
</dbReference>
<accession>A0ABM7MAC6</accession>
<dbReference type="InterPro" id="IPR013655">
    <property type="entry name" value="PAS_fold_3"/>
</dbReference>
<dbReference type="PROSITE" id="PS50112">
    <property type="entry name" value="PAS"/>
    <property type="match status" value="1"/>
</dbReference>
<feature type="domain" description="PAC" evidence="5">
    <location>
        <begin position="150"/>
        <end position="203"/>
    </location>
</feature>
<evidence type="ECO:0000259" key="6">
    <source>
        <dbReference type="PROSITE" id="PS50887"/>
    </source>
</evidence>
<dbReference type="Gene3D" id="3.30.450.20">
    <property type="entry name" value="PAS domain"/>
    <property type="match status" value="1"/>
</dbReference>
<name>A0ABM7MAC6_9GAMM</name>
<dbReference type="InterPro" id="IPR000160">
    <property type="entry name" value="GGDEF_dom"/>
</dbReference>
<evidence type="ECO:0000259" key="5">
    <source>
        <dbReference type="PROSITE" id="PS50113"/>
    </source>
</evidence>
<dbReference type="SUPFAM" id="SSF55785">
    <property type="entry name" value="PYP-like sensor domain (PAS domain)"/>
    <property type="match status" value="1"/>
</dbReference>
<feature type="domain" description="GGDEF" evidence="6">
    <location>
        <begin position="242"/>
        <end position="380"/>
    </location>
</feature>
<dbReference type="PANTHER" id="PTHR45138">
    <property type="entry name" value="REGULATORY COMPONENTS OF SENSORY TRANSDUCTION SYSTEM"/>
    <property type="match status" value="1"/>
</dbReference>
<dbReference type="EC" id="2.7.7.65" evidence="1"/>
<dbReference type="InterPro" id="IPR001610">
    <property type="entry name" value="PAC"/>
</dbReference>
<dbReference type="PROSITE" id="PS50887">
    <property type="entry name" value="GGDEF"/>
    <property type="match status" value="1"/>
</dbReference>
<dbReference type="RefSeq" id="WP_237261995.1">
    <property type="nucleotide sequence ID" value="NZ_AP024202.1"/>
</dbReference>
<dbReference type="PANTHER" id="PTHR45138:SF9">
    <property type="entry name" value="DIGUANYLATE CYCLASE DGCM-RELATED"/>
    <property type="match status" value="1"/>
</dbReference>
<keyword evidence="3" id="KW-1133">Transmembrane helix</keyword>
<evidence type="ECO:0000256" key="2">
    <source>
        <dbReference type="ARBA" id="ARBA00034247"/>
    </source>
</evidence>
<organism evidence="7 8">
    <name type="scientific">Thiomicrorhabdus immobilis</name>
    <dbReference type="NCBI Taxonomy" id="2791037"/>
    <lineage>
        <taxon>Bacteria</taxon>
        <taxon>Pseudomonadati</taxon>
        <taxon>Pseudomonadota</taxon>
        <taxon>Gammaproteobacteria</taxon>
        <taxon>Thiotrichales</taxon>
        <taxon>Piscirickettsiaceae</taxon>
        <taxon>Thiomicrorhabdus</taxon>
    </lineage>
</organism>
<comment type="catalytic activity">
    <reaction evidence="2">
        <text>2 GTP = 3',3'-c-di-GMP + 2 diphosphate</text>
        <dbReference type="Rhea" id="RHEA:24898"/>
        <dbReference type="ChEBI" id="CHEBI:33019"/>
        <dbReference type="ChEBI" id="CHEBI:37565"/>
        <dbReference type="ChEBI" id="CHEBI:58805"/>
        <dbReference type="EC" id="2.7.7.65"/>
    </reaction>
</comment>
<keyword evidence="3" id="KW-0472">Membrane</keyword>
<evidence type="ECO:0000256" key="1">
    <source>
        <dbReference type="ARBA" id="ARBA00012528"/>
    </source>
</evidence>
<dbReference type="CDD" id="cd01949">
    <property type="entry name" value="GGDEF"/>
    <property type="match status" value="1"/>
</dbReference>
<proteinExistence type="predicted"/>
<dbReference type="InterPro" id="IPR043128">
    <property type="entry name" value="Rev_trsase/Diguanyl_cyclase"/>
</dbReference>
<feature type="transmembrane region" description="Helical" evidence="3">
    <location>
        <begin position="43"/>
        <end position="61"/>
    </location>
</feature>
<evidence type="ECO:0000313" key="8">
    <source>
        <dbReference type="Proteomes" id="UP001054820"/>
    </source>
</evidence>
<dbReference type="SMART" id="SM00267">
    <property type="entry name" value="GGDEF"/>
    <property type="match status" value="1"/>
</dbReference>
<reference evidence="7" key="1">
    <citation type="journal article" date="2022" name="Arch. Microbiol.">
        <title>Thiomicrorhabdus immobilis sp. nov., a mesophilic sulfur-oxidizing bacterium isolated from sediment of a brackish lake in northern Japan.</title>
        <authorList>
            <person name="Kojima H."/>
            <person name="Mochizuki J."/>
            <person name="Kanda M."/>
            <person name="Watanabe T."/>
            <person name="Fukui M."/>
        </authorList>
    </citation>
    <scope>NUCLEOTIDE SEQUENCE</scope>
    <source>
        <strain evidence="7">Am19</strain>
    </source>
</reference>
<feature type="transmembrane region" description="Helical" evidence="3">
    <location>
        <begin position="12"/>
        <end position="37"/>
    </location>
</feature>
<dbReference type="NCBIfam" id="TIGR00229">
    <property type="entry name" value="sensory_box"/>
    <property type="match status" value="1"/>
</dbReference>
<protein>
    <recommendedName>
        <fullName evidence="1">diguanylate cyclase</fullName>
        <ecNumber evidence="1">2.7.7.65</ecNumber>
    </recommendedName>
</protein>
<dbReference type="EMBL" id="AP024202">
    <property type="protein sequence ID" value="BCN92290.1"/>
    <property type="molecule type" value="Genomic_DNA"/>
</dbReference>
<evidence type="ECO:0000313" key="7">
    <source>
        <dbReference type="EMBL" id="BCN92290.1"/>
    </source>
</evidence>
<dbReference type="InterPro" id="IPR050469">
    <property type="entry name" value="Diguanylate_Cyclase"/>
</dbReference>
<dbReference type="Gene3D" id="3.30.70.270">
    <property type="match status" value="1"/>
</dbReference>
<dbReference type="PROSITE" id="PS50113">
    <property type="entry name" value="PAC"/>
    <property type="match status" value="1"/>
</dbReference>
<dbReference type="InterPro" id="IPR000700">
    <property type="entry name" value="PAS-assoc_C"/>
</dbReference>
<dbReference type="InterPro" id="IPR000014">
    <property type="entry name" value="PAS"/>
</dbReference>
<dbReference type="CDD" id="cd00130">
    <property type="entry name" value="PAS"/>
    <property type="match status" value="1"/>
</dbReference>
<keyword evidence="8" id="KW-1185">Reference proteome</keyword>